<reference evidence="2" key="2">
    <citation type="submission" date="2010-04" db="EMBL/GenBank/DDBJ databases">
        <authorList>
            <person name="Buell R."/>
            <person name="Hamilton J."/>
            <person name="Hostetler J."/>
        </authorList>
    </citation>
    <scope>NUCLEOTIDE SEQUENCE [LARGE SCALE GENOMIC DNA]</scope>
    <source>
        <strain evidence="2">DAOM:BR144</strain>
    </source>
</reference>
<name>K3X3J3_GLOUD</name>
<organism evidence="1 2">
    <name type="scientific">Globisporangium ultimum (strain ATCC 200006 / CBS 805.95 / DAOM BR144)</name>
    <name type="common">Pythium ultimum</name>
    <dbReference type="NCBI Taxonomy" id="431595"/>
    <lineage>
        <taxon>Eukaryota</taxon>
        <taxon>Sar</taxon>
        <taxon>Stramenopiles</taxon>
        <taxon>Oomycota</taxon>
        <taxon>Peronosporomycetes</taxon>
        <taxon>Pythiales</taxon>
        <taxon>Pythiaceae</taxon>
        <taxon>Globisporangium</taxon>
    </lineage>
</organism>
<dbReference type="EMBL" id="GL376637">
    <property type="status" value="NOT_ANNOTATED_CDS"/>
    <property type="molecule type" value="Genomic_DNA"/>
</dbReference>
<protein>
    <recommendedName>
        <fullName evidence="3">Mitochondrial import inner membrane translocase subunit TIM22</fullName>
    </recommendedName>
</protein>
<dbReference type="OMA" id="ICAKEYK"/>
<sequence>MAASSTTLTLRERWTRFVDEEMSTFVFSTGVYAAAICAKEYKELQPTPQRMQQALRKTGAKMPLITLSCAIGIAGMKMCILGVSRLREDYTRSSVLVACPVAGALLRAHRGPRAMAIGALSFGALGYGSDYLFSMWHRRNADAEEVRYALSLREHHNVHHNDAFFIETLQSNAYLLEASQK</sequence>
<keyword evidence="2" id="KW-1185">Reference proteome</keyword>
<evidence type="ECO:0000313" key="1">
    <source>
        <dbReference type="EnsemblProtists" id="PYU1_T011792"/>
    </source>
</evidence>
<evidence type="ECO:0008006" key="3">
    <source>
        <dbReference type="Google" id="ProtNLM"/>
    </source>
</evidence>
<accession>K3X3J3</accession>
<dbReference type="HOGENOM" id="CLU_118824_0_0_1"/>
<reference evidence="1" key="3">
    <citation type="submission" date="2015-02" db="UniProtKB">
        <authorList>
            <consortium name="EnsemblProtists"/>
        </authorList>
    </citation>
    <scope>IDENTIFICATION</scope>
    <source>
        <strain evidence="1">DAOM BR144</strain>
    </source>
</reference>
<proteinExistence type="predicted"/>
<dbReference type="AlphaFoldDB" id="K3X3J3"/>
<dbReference type="VEuPathDB" id="FungiDB:PYU1_G011766"/>
<dbReference type="eggNOG" id="ENOG502SSFC">
    <property type="taxonomic scope" value="Eukaryota"/>
</dbReference>
<dbReference type="EnsemblProtists" id="PYU1_T011792">
    <property type="protein sequence ID" value="PYU1_T011792"/>
    <property type="gene ID" value="PYU1_G011766"/>
</dbReference>
<reference evidence="2" key="1">
    <citation type="journal article" date="2010" name="Genome Biol.">
        <title>Genome sequence of the necrotrophic plant pathogen Pythium ultimum reveals original pathogenicity mechanisms and effector repertoire.</title>
        <authorList>
            <person name="Levesque C.A."/>
            <person name="Brouwer H."/>
            <person name="Cano L."/>
            <person name="Hamilton J.P."/>
            <person name="Holt C."/>
            <person name="Huitema E."/>
            <person name="Raffaele S."/>
            <person name="Robideau G.P."/>
            <person name="Thines M."/>
            <person name="Win J."/>
            <person name="Zerillo M.M."/>
            <person name="Beakes G.W."/>
            <person name="Boore J.L."/>
            <person name="Busam D."/>
            <person name="Dumas B."/>
            <person name="Ferriera S."/>
            <person name="Fuerstenberg S.I."/>
            <person name="Gachon C.M."/>
            <person name="Gaulin E."/>
            <person name="Govers F."/>
            <person name="Grenville-Briggs L."/>
            <person name="Horner N."/>
            <person name="Hostetler J."/>
            <person name="Jiang R.H."/>
            <person name="Johnson J."/>
            <person name="Krajaejun T."/>
            <person name="Lin H."/>
            <person name="Meijer H.J."/>
            <person name="Moore B."/>
            <person name="Morris P."/>
            <person name="Phuntmart V."/>
            <person name="Puiu D."/>
            <person name="Shetty J."/>
            <person name="Stajich J.E."/>
            <person name="Tripathy S."/>
            <person name="Wawra S."/>
            <person name="van West P."/>
            <person name="Whitty B.R."/>
            <person name="Coutinho P.M."/>
            <person name="Henrissat B."/>
            <person name="Martin F."/>
            <person name="Thomas P.D."/>
            <person name="Tyler B.M."/>
            <person name="De Vries R.P."/>
            <person name="Kamoun S."/>
            <person name="Yandell M."/>
            <person name="Tisserat N."/>
            <person name="Buell C.R."/>
        </authorList>
    </citation>
    <scope>NUCLEOTIDE SEQUENCE</scope>
    <source>
        <strain evidence="2">DAOM:BR144</strain>
    </source>
</reference>
<dbReference type="InParanoid" id="K3X3J3"/>
<dbReference type="Proteomes" id="UP000019132">
    <property type="component" value="Unassembled WGS sequence"/>
</dbReference>
<evidence type="ECO:0000313" key="2">
    <source>
        <dbReference type="Proteomes" id="UP000019132"/>
    </source>
</evidence>